<evidence type="ECO:0000313" key="1">
    <source>
        <dbReference type="EMBL" id="KKQ65303.1"/>
    </source>
</evidence>
<gene>
    <name evidence="1" type="ORF">US86_C0012G0018</name>
</gene>
<organism evidence="1 2">
    <name type="scientific">Candidatus Daviesbacteria bacterium GW2011_GWA2_38_24</name>
    <dbReference type="NCBI Taxonomy" id="1618422"/>
    <lineage>
        <taxon>Bacteria</taxon>
        <taxon>Candidatus Daviesiibacteriota</taxon>
    </lineage>
</organism>
<name>A0A0G0JCD0_9BACT</name>
<proteinExistence type="predicted"/>
<dbReference type="InterPro" id="IPR024131">
    <property type="entry name" value="UPF0489"/>
</dbReference>
<dbReference type="Proteomes" id="UP000034235">
    <property type="component" value="Unassembled WGS sequence"/>
</dbReference>
<dbReference type="Pfam" id="PF12640">
    <property type="entry name" value="UPF0489"/>
    <property type="match status" value="1"/>
</dbReference>
<evidence type="ECO:0000313" key="2">
    <source>
        <dbReference type="Proteomes" id="UP000034235"/>
    </source>
</evidence>
<dbReference type="EMBL" id="LBUP01000012">
    <property type="protein sequence ID" value="KKQ65303.1"/>
    <property type="molecule type" value="Genomic_DNA"/>
</dbReference>
<reference evidence="1 2" key="1">
    <citation type="journal article" date="2015" name="Nature">
        <title>rRNA introns, odd ribosomes, and small enigmatic genomes across a large radiation of phyla.</title>
        <authorList>
            <person name="Brown C.T."/>
            <person name="Hug L.A."/>
            <person name="Thomas B.C."/>
            <person name="Sharon I."/>
            <person name="Castelle C.J."/>
            <person name="Singh A."/>
            <person name="Wilkins M.J."/>
            <person name="Williams K.H."/>
            <person name="Banfield J.F."/>
        </authorList>
    </citation>
    <scope>NUCLEOTIDE SEQUENCE [LARGE SCALE GENOMIC DNA]</scope>
</reference>
<dbReference type="AlphaFoldDB" id="A0A0G0JCD0"/>
<comment type="caution">
    <text evidence="1">The sequence shown here is derived from an EMBL/GenBank/DDBJ whole genome shotgun (WGS) entry which is preliminary data.</text>
</comment>
<evidence type="ECO:0008006" key="3">
    <source>
        <dbReference type="Google" id="ProtNLM"/>
    </source>
</evidence>
<protein>
    <recommendedName>
        <fullName evidence="3">Arginase</fullName>
    </recommendedName>
</protein>
<sequence length="219" mass="24709">MQVCSKTEKVGFSSLPPRGDEYLQEYIRTTPENLEAPVYIFDHHHHAFFGWNEARAEGAVENGATLLHIDAHSDAGYADIPLRQGASLQEIANYTRTLSVHNFISPALQNGLIRNVYWVKYNYSNLNIIEPNTHEHKSTGIPQIRIGGKDMEQLLLSMTNPKRLIVDIDLDYFKKYDSEVDIEIIKRAIEKAGVVTMSTSPGFIPGERAIELANKLLKT</sequence>
<accession>A0A0G0JCD0</accession>